<dbReference type="Gene3D" id="1.10.510.10">
    <property type="entry name" value="Transferase(Phosphotransferase) domain 1"/>
    <property type="match status" value="1"/>
</dbReference>
<evidence type="ECO:0000313" key="12">
    <source>
        <dbReference type="Proteomes" id="UP001341840"/>
    </source>
</evidence>
<keyword evidence="4" id="KW-0547">Nucleotide-binding</keyword>
<dbReference type="EMBL" id="JASCZI010063010">
    <property type="protein sequence ID" value="MED6140991.1"/>
    <property type="molecule type" value="Genomic_DNA"/>
</dbReference>
<evidence type="ECO:0000256" key="2">
    <source>
        <dbReference type="ARBA" id="ARBA00022527"/>
    </source>
</evidence>
<keyword evidence="6" id="KW-0067">ATP-binding</keyword>
<dbReference type="PANTHER" id="PTHR48005:SF16">
    <property type="entry name" value="MDIS1-INTERACTING RECEPTOR LIKE KINASE 2-LIKE ISOFORM X1"/>
    <property type="match status" value="1"/>
</dbReference>
<evidence type="ECO:0000256" key="6">
    <source>
        <dbReference type="ARBA" id="ARBA00022840"/>
    </source>
</evidence>
<comment type="catalytic activity">
    <reaction evidence="7">
        <text>L-threonyl-[protein] + ATP = O-phospho-L-threonyl-[protein] + ADP + H(+)</text>
        <dbReference type="Rhea" id="RHEA:46608"/>
        <dbReference type="Rhea" id="RHEA-COMP:11060"/>
        <dbReference type="Rhea" id="RHEA-COMP:11605"/>
        <dbReference type="ChEBI" id="CHEBI:15378"/>
        <dbReference type="ChEBI" id="CHEBI:30013"/>
        <dbReference type="ChEBI" id="CHEBI:30616"/>
        <dbReference type="ChEBI" id="CHEBI:61977"/>
        <dbReference type="ChEBI" id="CHEBI:456216"/>
        <dbReference type="EC" id="2.7.11.1"/>
    </reaction>
</comment>
<feature type="compositionally biased region" description="Basic residues" evidence="9">
    <location>
        <begin position="86"/>
        <end position="100"/>
    </location>
</feature>
<proteinExistence type="predicted"/>
<dbReference type="EC" id="2.7.11.1" evidence="1"/>
<keyword evidence="12" id="KW-1185">Reference proteome</keyword>
<keyword evidence="3" id="KW-0808">Transferase</keyword>
<reference evidence="11 12" key="1">
    <citation type="journal article" date="2023" name="Plants (Basel)">
        <title>Bridging the Gap: Combining Genomics and Transcriptomics Approaches to Understand Stylosanthes scabra, an Orphan Legume from the Brazilian Caatinga.</title>
        <authorList>
            <person name="Ferreira-Neto J.R.C."/>
            <person name="da Silva M.D."/>
            <person name="Binneck E."/>
            <person name="de Melo N.F."/>
            <person name="da Silva R.H."/>
            <person name="de Melo A.L.T.M."/>
            <person name="Pandolfi V."/>
            <person name="Bustamante F.O."/>
            <person name="Brasileiro-Vidal A.C."/>
            <person name="Benko-Iseppon A.M."/>
        </authorList>
    </citation>
    <scope>NUCLEOTIDE SEQUENCE [LARGE SCALE GENOMIC DNA]</scope>
    <source>
        <tissue evidence="11">Leaves</tissue>
    </source>
</reference>
<evidence type="ECO:0000256" key="1">
    <source>
        <dbReference type="ARBA" id="ARBA00012513"/>
    </source>
</evidence>
<evidence type="ECO:0000256" key="5">
    <source>
        <dbReference type="ARBA" id="ARBA00022777"/>
    </source>
</evidence>
<dbReference type="InterPro" id="IPR011009">
    <property type="entry name" value="Kinase-like_dom_sf"/>
</dbReference>
<dbReference type="PANTHER" id="PTHR48005">
    <property type="entry name" value="LEUCINE RICH REPEAT KINASE 2"/>
    <property type="match status" value="1"/>
</dbReference>
<feature type="domain" description="Protein kinase" evidence="10">
    <location>
        <begin position="1"/>
        <end position="137"/>
    </location>
</feature>
<dbReference type="InterPro" id="IPR000719">
    <property type="entry name" value="Prot_kinase_dom"/>
</dbReference>
<evidence type="ECO:0000259" key="10">
    <source>
        <dbReference type="PROSITE" id="PS50011"/>
    </source>
</evidence>
<keyword evidence="5" id="KW-0418">Kinase</keyword>
<dbReference type="InterPro" id="IPR001245">
    <property type="entry name" value="Ser-Thr/Tyr_kinase_cat_dom"/>
</dbReference>
<accession>A0ABU6SWZ6</accession>
<feature type="region of interest" description="Disordered" evidence="9">
    <location>
        <begin position="84"/>
        <end position="103"/>
    </location>
</feature>
<dbReference type="Proteomes" id="UP001341840">
    <property type="component" value="Unassembled WGS sequence"/>
</dbReference>
<evidence type="ECO:0000313" key="11">
    <source>
        <dbReference type="EMBL" id="MED6140991.1"/>
    </source>
</evidence>
<evidence type="ECO:0000256" key="8">
    <source>
        <dbReference type="ARBA" id="ARBA00048679"/>
    </source>
</evidence>
<name>A0ABU6SWZ6_9FABA</name>
<dbReference type="PROSITE" id="PS50011">
    <property type="entry name" value="PROTEIN_KINASE_DOM"/>
    <property type="match status" value="1"/>
</dbReference>
<evidence type="ECO:0000256" key="9">
    <source>
        <dbReference type="SAM" id="MobiDB-lite"/>
    </source>
</evidence>
<dbReference type="InterPro" id="IPR051420">
    <property type="entry name" value="Ser_Thr_Kinases_DiverseReg"/>
</dbReference>
<evidence type="ECO:0000256" key="7">
    <source>
        <dbReference type="ARBA" id="ARBA00047899"/>
    </source>
</evidence>
<comment type="catalytic activity">
    <reaction evidence="8">
        <text>L-seryl-[protein] + ATP = O-phospho-L-seryl-[protein] + ADP + H(+)</text>
        <dbReference type="Rhea" id="RHEA:17989"/>
        <dbReference type="Rhea" id="RHEA-COMP:9863"/>
        <dbReference type="Rhea" id="RHEA-COMP:11604"/>
        <dbReference type="ChEBI" id="CHEBI:15378"/>
        <dbReference type="ChEBI" id="CHEBI:29999"/>
        <dbReference type="ChEBI" id="CHEBI:30616"/>
        <dbReference type="ChEBI" id="CHEBI:83421"/>
        <dbReference type="ChEBI" id="CHEBI:456216"/>
        <dbReference type="EC" id="2.7.11.1"/>
    </reaction>
</comment>
<comment type="caution">
    <text evidence="11">The sequence shown here is derived from an EMBL/GenBank/DDBJ whole genome shotgun (WGS) entry which is preliminary data.</text>
</comment>
<dbReference type="Pfam" id="PF07714">
    <property type="entry name" value="PK_Tyr_Ser-Thr"/>
    <property type="match status" value="1"/>
</dbReference>
<evidence type="ECO:0000256" key="4">
    <source>
        <dbReference type="ARBA" id="ARBA00022741"/>
    </source>
</evidence>
<keyword evidence="2" id="KW-0723">Serine/threonine-protein kinase</keyword>
<evidence type="ECO:0000256" key="3">
    <source>
        <dbReference type="ARBA" id="ARBA00022679"/>
    </source>
</evidence>
<dbReference type="SUPFAM" id="SSF56112">
    <property type="entry name" value="Protein kinase-like (PK-like)"/>
    <property type="match status" value="1"/>
</dbReference>
<sequence>MEAKELNWSKRVKIIKGTAFALAYMHRHCTPPIVHRNVTTSNILLNSELDACVSDFGTARLLHTDSSNHTVLMDILLQKIEENKARKQRKKKNREKRKLGSKLQKITLEKNQSQVWAKSQTYPNVTLKKAREPNVAT</sequence>
<protein>
    <recommendedName>
        <fullName evidence="1">non-specific serine/threonine protein kinase</fullName>
        <ecNumber evidence="1">2.7.11.1</ecNumber>
    </recommendedName>
</protein>
<gene>
    <name evidence="11" type="ORF">PIB30_098997</name>
</gene>
<organism evidence="11 12">
    <name type="scientific">Stylosanthes scabra</name>
    <dbReference type="NCBI Taxonomy" id="79078"/>
    <lineage>
        <taxon>Eukaryota</taxon>
        <taxon>Viridiplantae</taxon>
        <taxon>Streptophyta</taxon>
        <taxon>Embryophyta</taxon>
        <taxon>Tracheophyta</taxon>
        <taxon>Spermatophyta</taxon>
        <taxon>Magnoliopsida</taxon>
        <taxon>eudicotyledons</taxon>
        <taxon>Gunneridae</taxon>
        <taxon>Pentapetalae</taxon>
        <taxon>rosids</taxon>
        <taxon>fabids</taxon>
        <taxon>Fabales</taxon>
        <taxon>Fabaceae</taxon>
        <taxon>Papilionoideae</taxon>
        <taxon>50 kb inversion clade</taxon>
        <taxon>dalbergioids sensu lato</taxon>
        <taxon>Dalbergieae</taxon>
        <taxon>Pterocarpus clade</taxon>
        <taxon>Stylosanthes</taxon>
    </lineage>
</organism>